<evidence type="ECO:0000256" key="3">
    <source>
        <dbReference type="ARBA" id="ARBA00023125"/>
    </source>
</evidence>
<evidence type="ECO:0000256" key="2">
    <source>
        <dbReference type="ARBA" id="ARBA00023015"/>
    </source>
</evidence>
<dbReference type="Gene3D" id="6.10.250.2430">
    <property type="match status" value="1"/>
</dbReference>
<organism evidence="7 8">
    <name type="scientific">Diversispora eburnea</name>
    <dbReference type="NCBI Taxonomy" id="1213867"/>
    <lineage>
        <taxon>Eukaryota</taxon>
        <taxon>Fungi</taxon>
        <taxon>Fungi incertae sedis</taxon>
        <taxon>Mucoromycota</taxon>
        <taxon>Glomeromycotina</taxon>
        <taxon>Glomeromycetes</taxon>
        <taxon>Diversisporales</taxon>
        <taxon>Diversisporaceae</taxon>
        <taxon>Diversispora</taxon>
    </lineage>
</organism>
<evidence type="ECO:0000256" key="4">
    <source>
        <dbReference type="ARBA" id="ARBA00023163"/>
    </source>
</evidence>
<feature type="region of interest" description="Disordered" evidence="6">
    <location>
        <begin position="63"/>
        <end position="83"/>
    </location>
</feature>
<protein>
    <submittedName>
        <fullName evidence="7">5105_t:CDS:1</fullName>
    </submittedName>
</protein>
<gene>
    <name evidence="7" type="ORF">DEBURN_LOCUS4161</name>
</gene>
<evidence type="ECO:0000313" key="8">
    <source>
        <dbReference type="Proteomes" id="UP000789706"/>
    </source>
</evidence>
<evidence type="ECO:0000313" key="7">
    <source>
        <dbReference type="EMBL" id="CAG8490768.1"/>
    </source>
</evidence>
<proteinExistence type="predicted"/>
<dbReference type="GO" id="GO:0005634">
    <property type="term" value="C:nucleus"/>
    <property type="evidence" value="ECO:0007669"/>
    <property type="project" value="UniProtKB-SubCell"/>
</dbReference>
<accession>A0A9N8WR48</accession>
<dbReference type="AlphaFoldDB" id="A0A9N8WR48"/>
<reference evidence="7" key="1">
    <citation type="submission" date="2021-06" db="EMBL/GenBank/DDBJ databases">
        <authorList>
            <person name="Kallberg Y."/>
            <person name="Tangrot J."/>
            <person name="Rosling A."/>
        </authorList>
    </citation>
    <scope>NUCLEOTIDE SEQUENCE</scope>
    <source>
        <strain evidence="7">AZ414A</strain>
    </source>
</reference>
<evidence type="ECO:0000256" key="5">
    <source>
        <dbReference type="ARBA" id="ARBA00023242"/>
    </source>
</evidence>
<dbReference type="PROSITE" id="PS51152">
    <property type="entry name" value="NFYA_HAP2_2"/>
    <property type="match status" value="1"/>
</dbReference>
<keyword evidence="2" id="KW-0805">Transcription regulation</keyword>
<dbReference type="GO" id="GO:0003677">
    <property type="term" value="F:DNA binding"/>
    <property type="evidence" value="ECO:0007669"/>
    <property type="project" value="UniProtKB-KW"/>
</dbReference>
<comment type="subcellular location">
    <subcellularLocation>
        <location evidence="1">Nucleus</location>
    </subcellularLocation>
</comment>
<dbReference type="Proteomes" id="UP000789706">
    <property type="component" value="Unassembled WGS sequence"/>
</dbReference>
<name>A0A9N8WR48_9GLOM</name>
<evidence type="ECO:0000256" key="6">
    <source>
        <dbReference type="SAM" id="MobiDB-lite"/>
    </source>
</evidence>
<sequence>MNFISNNDELYINEFICGSYNNNNMFSPMQSPVTPIATTLKHENTSLHLICDPVITQIGEEKPQMLSPPATPHSTPHHPSRHILSSVETPKKSPITKSLKVNVSNNNVATSTNTVDAAVAEVSSPALSSSTVTTTTASTAPIKVTATTNDQEEENLNPKQINRIIKRRIAREKFKKKHNIPKQRKVS</sequence>
<keyword evidence="4" id="KW-0804">Transcription</keyword>
<keyword evidence="5" id="KW-0539">Nucleus</keyword>
<comment type="caution">
    <text evidence="7">The sequence shown here is derived from an EMBL/GenBank/DDBJ whole genome shotgun (WGS) entry which is preliminary data.</text>
</comment>
<evidence type="ECO:0000256" key="1">
    <source>
        <dbReference type="ARBA" id="ARBA00004123"/>
    </source>
</evidence>
<keyword evidence="8" id="KW-1185">Reference proteome</keyword>
<dbReference type="OrthoDB" id="1097733at2759"/>
<dbReference type="EMBL" id="CAJVPK010000298">
    <property type="protein sequence ID" value="CAG8490768.1"/>
    <property type="molecule type" value="Genomic_DNA"/>
</dbReference>
<dbReference type="GO" id="GO:0003700">
    <property type="term" value="F:DNA-binding transcription factor activity"/>
    <property type="evidence" value="ECO:0007669"/>
    <property type="project" value="InterPro"/>
</dbReference>
<dbReference type="InterPro" id="IPR001289">
    <property type="entry name" value="NFYA"/>
</dbReference>
<keyword evidence="3" id="KW-0238">DNA-binding</keyword>